<dbReference type="EMBL" id="UINC01079777">
    <property type="protein sequence ID" value="SVC22114.1"/>
    <property type="molecule type" value="Genomic_DNA"/>
</dbReference>
<proteinExistence type="predicted"/>
<dbReference type="AlphaFoldDB" id="A0A382KAY4"/>
<evidence type="ECO:0000313" key="1">
    <source>
        <dbReference type="EMBL" id="SVC22114.1"/>
    </source>
</evidence>
<sequence>MSRPKIAVVCTEYRRNSHADVITGRLLAGYQYEGRWCEPRLDVVSMYTDQVPDNDMSHDLAKQHDYTIYDTVAEALRMGTDSLAVDGVVLIGEHGDYPTNAKGQKLYPRYELYREVVDVFEASGRSVPVFCDKHLSTEWDKAVWMVEQTERHGYRLLTGSVQPLSWRRPPLEFDIGTPVTHALTTFHGHKEHYGFHALEMLQCMVERRAGGETGVAAVHCLEGDPVWGWTDGSD</sequence>
<accession>A0A382KAY4</accession>
<gene>
    <name evidence="1" type="ORF">METZ01_LOCUS274968</name>
</gene>
<feature type="non-terminal residue" evidence="1">
    <location>
        <position position="234"/>
    </location>
</feature>
<reference evidence="1" key="1">
    <citation type="submission" date="2018-05" db="EMBL/GenBank/DDBJ databases">
        <authorList>
            <person name="Lanie J.A."/>
            <person name="Ng W.-L."/>
            <person name="Kazmierczak K.M."/>
            <person name="Andrzejewski T.M."/>
            <person name="Davidsen T.M."/>
            <person name="Wayne K.J."/>
            <person name="Tettelin H."/>
            <person name="Glass J.I."/>
            <person name="Rusch D."/>
            <person name="Podicherti R."/>
            <person name="Tsui H.-C.T."/>
            <person name="Winkler M.E."/>
        </authorList>
    </citation>
    <scope>NUCLEOTIDE SEQUENCE</scope>
</reference>
<name>A0A382KAY4_9ZZZZ</name>
<organism evidence="1">
    <name type="scientific">marine metagenome</name>
    <dbReference type="NCBI Taxonomy" id="408172"/>
    <lineage>
        <taxon>unclassified sequences</taxon>
        <taxon>metagenomes</taxon>
        <taxon>ecological metagenomes</taxon>
    </lineage>
</organism>
<protein>
    <submittedName>
        <fullName evidence="1">Uncharacterized protein</fullName>
    </submittedName>
</protein>